<gene>
    <name evidence="7" type="ORF">SOP97_16790</name>
</gene>
<evidence type="ECO:0000256" key="3">
    <source>
        <dbReference type="ARBA" id="ARBA00022982"/>
    </source>
</evidence>
<evidence type="ECO:0000313" key="8">
    <source>
        <dbReference type="Proteomes" id="UP001292571"/>
    </source>
</evidence>
<keyword evidence="3" id="KW-0813">Transport</keyword>
<dbReference type="PROSITE" id="PS51384">
    <property type="entry name" value="FAD_FR"/>
    <property type="match status" value="1"/>
</dbReference>
<dbReference type="SUPFAM" id="SSF52218">
    <property type="entry name" value="Flavoproteins"/>
    <property type="match status" value="1"/>
</dbReference>
<dbReference type="InterPro" id="IPR001094">
    <property type="entry name" value="Flavdoxin-like"/>
</dbReference>
<dbReference type="Gene3D" id="2.40.30.10">
    <property type="entry name" value="Translation factors"/>
    <property type="match status" value="1"/>
</dbReference>
<dbReference type="EMBL" id="JAYEET010000051">
    <property type="protein sequence ID" value="MEA1607457.1"/>
    <property type="molecule type" value="Genomic_DNA"/>
</dbReference>
<dbReference type="InterPro" id="IPR039261">
    <property type="entry name" value="FNR_nucleotide-bd"/>
</dbReference>
<evidence type="ECO:0000313" key="7">
    <source>
        <dbReference type="EMBL" id="MEA1607457.1"/>
    </source>
</evidence>
<accession>A0ABU5PCQ3</accession>
<feature type="domain" description="Flavodoxin-like" evidence="5">
    <location>
        <begin position="64"/>
        <end position="199"/>
    </location>
</feature>
<dbReference type="EC" id="1.6.2.4" evidence="4"/>
<dbReference type="PANTHER" id="PTHR19384:SF17">
    <property type="entry name" value="NADPH--CYTOCHROME P450 REDUCTASE"/>
    <property type="match status" value="1"/>
</dbReference>
<comment type="caution">
    <text evidence="7">The sequence shown here is derived from an EMBL/GenBank/DDBJ whole genome shotgun (WGS) entry which is preliminary data.</text>
</comment>
<feature type="domain" description="FAD-binding FR-type" evidence="6">
    <location>
        <begin position="213"/>
        <end position="377"/>
    </location>
</feature>
<keyword evidence="1" id="KW-0285">Flavoprotein</keyword>
<name>A0ABU5PCQ3_9PSED</name>
<dbReference type="Gene3D" id="3.40.50.80">
    <property type="entry name" value="Nucleotide-binding domain of ferredoxin-NADP reductase (FNR) module"/>
    <property type="match status" value="1"/>
</dbReference>
<dbReference type="Gene3D" id="3.40.50.360">
    <property type="match status" value="1"/>
</dbReference>
<dbReference type="SUPFAM" id="SSF63380">
    <property type="entry name" value="Riboflavin synthase domain-like"/>
    <property type="match status" value="1"/>
</dbReference>
<dbReference type="InterPro" id="IPR017938">
    <property type="entry name" value="Riboflavin_synthase-like_b-brl"/>
</dbReference>
<dbReference type="Pfam" id="PF00175">
    <property type="entry name" value="NAD_binding_1"/>
    <property type="match status" value="1"/>
</dbReference>
<keyword evidence="2" id="KW-0288">FMN</keyword>
<dbReference type="PRINTS" id="PR00369">
    <property type="entry name" value="FLAVODOXIN"/>
</dbReference>
<evidence type="ECO:0000256" key="1">
    <source>
        <dbReference type="ARBA" id="ARBA00022630"/>
    </source>
</evidence>
<dbReference type="Pfam" id="PF00258">
    <property type="entry name" value="Flavodoxin_1"/>
    <property type="match status" value="1"/>
</dbReference>
<evidence type="ECO:0000259" key="5">
    <source>
        <dbReference type="PROSITE" id="PS50902"/>
    </source>
</evidence>
<dbReference type="Proteomes" id="UP001292571">
    <property type="component" value="Unassembled WGS sequence"/>
</dbReference>
<dbReference type="SUPFAM" id="SSF52343">
    <property type="entry name" value="Ferredoxin reductase-like, C-terminal NADP-linked domain"/>
    <property type="match status" value="1"/>
</dbReference>
<dbReference type="InterPro" id="IPR029039">
    <property type="entry name" value="Flavoprotein-like_sf"/>
</dbReference>
<keyword evidence="3" id="KW-0249">Electron transport</keyword>
<evidence type="ECO:0000259" key="6">
    <source>
        <dbReference type="PROSITE" id="PS51384"/>
    </source>
</evidence>
<sequence>MLRPTVLRYWPLVAGLLLAWLLLWLQPPREVCAGLITLAYLGFCAQCGYRQRPHAVAEPINQGVRVAYASQSGQAQTLAERSATQLREAGIPAQIISLAHLRPEHLQGRMLFVLSTYGEGEAPDNGVRFERLLQDPHLDLSPLDYAVLALGDRDYQHFCGFGERIDRLLHQRHANRLFDRLDVDKADAGTLRHWQQQLGHLAGGHNFSDWQPAQFSEWQLSHRACLNPTSAAAPLYELTLTPACEQHWRAGDIAEVGPRHPLERVQQWLDTLALNPAHILPDACRLDEALSHHQLPSEHTALQGLSGEQLLTQLPRLAHREYSIASTPRDGALQLLVRQAYSNNGQLGIGSGWLCCYAEPGQNIALRIRANPSFHGPAAHTPLILIGNGSGLAGLRSHLRERALTPGSRNWLLFGERNRAHDFLCQDELQTWQQDGHLERLDLAFSRDHASKRYVQHLLREAADELQQWLASGAAIYVCGSLEGMGREVHQVLLDLLGDPALEQLTEQGRYRRDLY</sequence>
<dbReference type="PROSITE" id="PS50902">
    <property type="entry name" value="FLAVODOXIN_LIKE"/>
    <property type="match status" value="1"/>
</dbReference>
<evidence type="ECO:0000256" key="2">
    <source>
        <dbReference type="ARBA" id="ARBA00022643"/>
    </source>
</evidence>
<dbReference type="InterPro" id="IPR008254">
    <property type="entry name" value="Flavodoxin/NO_synth"/>
</dbReference>
<evidence type="ECO:0000256" key="4">
    <source>
        <dbReference type="ARBA" id="ARBA00023797"/>
    </source>
</evidence>
<keyword evidence="8" id="KW-1185">Reference proteome</keyword>
<dbReference type="CDD" id="cd06200">
    <property type="entry name" value="SiR_like1"/>
    <property type="match status" value="1"/>
</dbReference>
<reference evidence="7 8" key="1">
    <citation type="submission" date="2023-12" db="EMBL/GenBank/DDBJ databases">
        <title>Pseudomonas sp. T5W1.</title>
        <authorList>
            <person name="Maltman C."/>
        </authorList>
    </citation>
    <scope>NUCLEOTIDE SEQUENCE [LARGE SCALE GENOMIC DNA]</scope>
    <source>
        <strain evidence="7 8">T5W1</strain>
    </source>
</reference>
<proteinExistence type="predicted"/>
<dbReference type="PANTHER" id="PTHR19384">
    <property type="entry name" value="NITRIC OXIDE SYNTHASE-RELATED"/>
    <property type="match status" value="1"/>
</dbReference>
<dbReference type="PRINTS" id="PR00371">
    <property type="entry name" value="FPNCR"/>
</dbReference>
<dbReference type="RefSeq" id="WP_322950220.1">
    <property type="nucleotide sequence ID" value="NZ_JAYEET010000051.1"/>
</dbReference>
<dbReference type="InterPro" id="IPR001709">
    <property type="entry name" value="Flavoprot_Pyr_Nucl_cyt_Rdtase"/>
</dbReference>
<dbReference type="InterPro" id="IPR017927">
    <property type="entry name" value="FAD-bd_FR_type"/>
</dbReference>
<protein>
    <recommendedName>
        <fullName evidence="4">NADPH--hemoprotein reductase</fullName>
        <ecNumber evidence="4">1.6.2.4</ecNumber>
    </recommendedName>
</protein>
<organism evidence="7 8">
    <name type="scientific">Pseudomonas spirodelae</name>
    <dbReference type="NCBI Taxonomy" id="3101751"/>
    <lineage>
        <taxon>Bacteria</taxon>
        <taxon>Pseudomonadati</taxon>
        <taxon>Pseudomonadota</taxon>
        <taxon>Gammaproteobacteria</taxon>
        <taxon>Pseudomonadales</taxon>
        <taxon>Pseudomonadaceae</taxon>
        <taxon>Pseudomonas</taxon>
    </lineage>
</organism>
<dbReference type="InterPro" id="IPR001433">
    <property type="entry name" value="OxRdtase_FAD/NAD-bd"/>
</dbReference>